<dbReference type="AlphaFoldDB" id="A0A3N4KAM1"/>
<evidence type="ECO:0008006" key="3">
    <source>
        <dbReference type="Google" id="ProtNLM"/>
    </source>
</evidence>
<evidence type="ECO:0000313" key="1">
    <source>
        <dbReference type="EMBL" id="RPB07557.1"/>
    </source>
</evidence>
<gene>
    <name evidence="1" type="ORF">P167DRAFT_609404</name>
</gene>
<dbReference type="InParanoid" id="A0A3N4KAM1"/>
<organism evidence="1 2">
    <name type="scientific">Morchella conica CCBAS932</name>
    <dbReference type="NCBI Taxonomy" id="1392247"/>
    <lineage>
        <taxon>Eukaryota</taxon>
        <taxon>Fungi</taxon>
        <taxon>Dikarya</taxon>
        <taxon>Ascomycota</taxon>
        <taxon>Pezizomycotina</taxon>
        <taxon>Pezizomycetes</taxon>
        <taxon>Pezizales</taxon>
        <taxon>Morchellaceae</taxon>
        <taxon>Morchella</taxon>
    </lineage>
</organism>
<evidence type="ECO:0000313" key="2">
    <source>
        <dbReference type="Proteomes" id="UP000277580"/>
    </source>
</evidence>
<sequence length="491" mass="54516">MDPLSVSASIVGLATTAAHITTTLFHLTMDLEDSPSLIGHIIAEIALINPAMCNLQMFLVGDRRAIKSQESMILVEDLVAILAGCVCTFSELEAEVNGLRSGPDLKTLNRSRWISRENIIKLLLERLKDHKSSIVLMLGILGCKSAKEAERSMQMLSGLISKLMESQSTLLELMQRVEEMLSPSLSMASTLAASISTLNSEHSKISRGSQTIRKLRYSTRLSLSGHLNRRSFTSFSSKKCAFDSDLKVSRAYQSSVDQGGDRFGPLRSAASQLDRSSSAQLSLADITNPTFLSLPLFASEISNSQCKENTTTRVEKAKPISACVESFSLSNELIYYWLNVITENMRPEEASSSVQASEDCPDHLRLQLDKYIKTILSISTKVRMSPPVKSFVWMRNEAYDRYKEYMMAQKFAEELAHNGGVELGAPVVSRLKWEAPPELMDENAVPCRDLGVVFKRVPPRAPGTESSIQYRRNRLSHKPSVDLAHLFDNPC</sequence>
<dbReference type="OrthoDB" id="19923at2759"/>
<proteinExistence type="predicted"/>
<dbReference type="STRING" id="1392247.A0A3N4KAM1"/>
<protein>
    <recommendedName>
        <fullName evidence="3">Fungal N-terminal domain-containing protein</fullName>
    </recommendedName>
</protein>
<dbReference type="EMBL" id="ML119180">
    <property type="protein sequence ID" value="RPB07557.1"/>
    <property type="molecule type" value="Genomic_DNA"/>
</dbReference>
<accession>A0A3N4KAM1</accession>
<keyword evidence="2" id="KW-1185">Reference proteome</keyword>
<name>A0A3N4KAM1_9PEZI</name>
<reference evidence="1 2" key="1">
    <citation type="journal article" date="2018" name="Nat. Ecol. Evol.">
        <title>Pezizomycetes genomes reveal the molecular basis of ectomycorrhizal truffle lifestyle.</title>
        <authorList>
            <person name="Murat C."/>
            <person name="Payen T."/>
            <person name="Noel B."/>
            <person name="Kuo A."/>
            <person name="Morin E."/>
            <person name="Chen J."/>
            <person name="Kohler A."/>
            <person name="Krizsan K."/>
            <person name="Balestrini R."/>
            <person name="Da Silva C."/>
            <person name="Montanini B."/>
            <person name="Hainaut M."/>
            <person name="Levati E."/>
            <person name="Barry K.W."/>
            <person name="Belfiori B."/>
            <person name="Cichocki N."/>
            <person name="Clum A."/>
            <person name="Dockter R.B."/>
            <person name="Fauchery L."/>
            <person name="Guy J."/>
            <person name="Iotti M."/>
            <person name="Le Tacon F."/>
            <person name="Lindquist E.A."/>
            <person name="Lipzen A."/>
            <person name="Malagnac F."/>
            <person name="Mello A."/>
            <person name="Molinier V."/>
            <person name="Miyauchi S."/>
            <person name="Poulain J."/>
            <person name="Riccioni C."/>
            <person name="Rubini A."/>
            <person name="Sitrit Y."/>
            <person name="Splivallo R."/>
            <person name="Traeger S."/>
            <person name="Wang M."/>
            <person name="Zifcakova L."/>
            <person name="Wipf D."/>
            <person name="Zambonelli A."/>
            <person name="Paolocci F."/>
            <person name="Nowrousian M."/>
            <person name="Ottonello S."/>
            <person name="Baldrian P."/>
            <person name="Spatafora J.W."/>
            <person name="Henrissat B."/>
            <person name="Nagy L.G."/>
            <person name="Aury J.M."/>
            <person name="Wincker P."/>
            <person name="Grigoriev I.V."/>
            <person name="Bonfante P."/>
            <person name="Martin F.M."/>
        </authorList>
    </citation>
    <scope>NUCLEOTIDE SEQUENCE [LARGE SCALE GENOMIC DNA]</scope>
    <source>
        <strain evidence="1 2">CCBAS932</strain>
    </source>
</reference>
<dbReference type="Proteomes" id="UP000277580">
    <property type="component" value="Unassembled WGS sequence"/>
</dbReference>